<gene>
    <name evidence="1" type="ORF">MM415A02653_0010</name>
</gene>
<organism evidence="1">
    <name type="scientific">viral metagenome</name>
    <dbReference type="NCBI Taxonomy" id="1070528"/>
    <lineage>
        <taxon>unclassified sequences</taxon>
        <taxon>metagenomes</taxon>
        <taxon>organismal metagenomes</taxon>
    </lineage>
</organism>
<dbReference type="SUPFAM" id="SSF88697">
    <property type="entry name" value="PUA domain-like"/>
    <property type="match status" value="1"/>
</dbReference>
<proteinExistence type="predicted"/>
<dbReference type="AlphaFoldDB" id="A0A6M3JU05"/>
<reference evidence="1" key="1">
    <citation type="submission" date="2020-03" db="EMBL/GenBank/DDBJ databases">
        <title>The deep terrestrial virosphere.</title>
        <authorList>
            <person name="Holmfeldt K."/>
            <person name="Nilsson E."/>
            <person name="Simone D."/>
            <person name="Lopez-Fernandez M."/>
            <person name="Wu X."/>
            <person name="de Brujin I."/>
            <person name="Lundin D."/>
            <person name="Andersson A."/>
            <person name="Bertilsson S."/>
            <person name="Dopson M."/>
        </authorList>
    </citation>
    <scope>NUCLEOTIDE SEQUENCE</scope>
    <source>
        <strain evidence="1">MM415A02653</strain>
    </source>
</reference>
<dbReference type="InterPro" id="IPR015947">
    <property type="entry name" value="PUA-like_sf"/>
</dbReference>
<evidence type="ECO:0000313" key="1">
    <source>
        <dbReference type="EMBL" id="QJA72671.1"/>
    </source>
</evidence>
<sequence length="123" mass="14148">MKAISIQQPWAWAIIYAGKPVENRTWPSHYIGPLLIHASKTFDHYGYSWLCQNLNILTVELPARDSLSFKFGGIIGQVKMIDCVDNHPSPFFFGPWGHVYSDPVPLPFYPCRGKLNFFNIDYK</sequence>
<dbReference type="Gene3D" id="2.30.130.30">
    <property type="entry name" value="Hypothetical protein"/>
    <property type="match status" value="1"/>
</dbReference>
<dbReference type="CDD" id="cd06554">
    <property type="entry name" value="ASCH_ASC-1_like"/>
    <property type="match status" value="1"/>
</dbReference>
<dbReference type="EMBL" id="MT141969">
    <property type="protein sequence ID" value="QJA72671.1"/>
    <property type="molecule type" value="Genomic_DNA"/>
</dbReference>
<accession>A0A6M3JU05</accession>
<protein>
    <submittedName>
        <fullName evidence="1">Putative ASCH domain-containing protein</fullName>
    </submittedName>
</protein>
<name>A0A6M3JU05_9ZZZZ</name>